<evidence type="ECO:0000313" key="2">
    <source>
        <dbReference type="EMBL" id="SMC72638.1"/>
    </source>
</evidence>
<dbReference type="InterPro" id="IPR020349">
    <property type="entry name" value="Uncharacterised_14.7kDa"/>
</dbReference>
<evidence type="ECO:0008006" key="4">
    <source>
        <dbReference type="Google" id="ProtNLM"/>
    </source>
</evidence>
<dbReference type="Proteomes" id="UP000192330">
    <property type="component" value="Unassembled WGS sequence"/>
</dbReference>
<feature type="chain" id="PRO_5012506618" description="NADH dehydrogenase subunit E" evidence="1">
    <location>
        <begin position="20"/>
        <end position="131"/>
    </location>
</feature>
<dbReference type="Pfam" id="PF17267">
    <property type="entry name" value="DUF5333"/>
    <property type="match status" value="1"/>
</dbReference>
<keyword evidence="3" id="KW-1185">Reference proteome</keyword>
<dbReference type="RefSeq" id="WP_084352383.1">
    <property type="nucleotide sequence ID" value="NZ_FWYD01000004.1"/>
</dbReference>
<reference evidence="2 3" key="1">
    <citation type="submission" date="2017-04" db="EMBL/GenBank/DDBJ databases">
        <authorList>
            <person name="Afonso C.L."/>
            <person name="Miller P.J."/>
            <person name="Scott M.A."/>
            <person name="Spackman E."/>
            <person name="Goraichik I."/>
            <person name="Dimitrov K.M."/>
            <person name="Suarez D.L."/>
            <person name="Swayne D.E."/>
        </authorList>
    </citation>
    <scope>NUCLEOTIDE SEQUENCE [LARGE SCALE GENOMIC DNA]</scope>
    <source>
        <strain evidence="2 3">CGMCC 1.12644</strain>
    </source>
</reference>
<name>A0A1W2BJG1_9RHOB</name>
<dbReference type="STRING" id="1387277.SAMN06295998_10463"/>
<dbReference type="AlphaFoldDB" id="A0A1W2BJG1"/>
<accession>A0A1W2BJG1</accession>
<feature type="signal peptide" evidence="1">
    <location>
        <begin position="1"/>
        <end position="19"/>
    </location>
</feature>
<dbReference type="EMBL" id="FWYD01000004">
    <property type="protein sequence ID" value="SMC72638.1"/>
    <property type="molecule type" value="Genomic_DNA"/>
</dbReference>
<gene>
    <name evidence="2" type="ORF">SAMN06295998_10463</name>
</gene>
<evidence type="ECO:0000256" key="1">
    <source>
        <dbReference type="SAM" id="SignalP"/>
    </source>
</evidence>
<keyword evidence="1" id="KW-0732">Signal</keyword>
<dbReference type="OrthoDB" id="7658992at2"/>
<proteinExistence type="predicted"/>
<sequence>MALKLPLILALLAAGTASAAQPPLSSVKFVNDGLRNIAIADEIRSNCGSIGARMIAALQFINKLENHAQAQGYSKDEIEDFVKSKADRKRLEAEAKAFLVANGATNESGFCALGRREIARNSQVGALLRAK</sequence>
<evidence type="ECO:0000313" key="3">
    <source>
        <dbReference type="Proteomes" id="UP000192330"/>
    </source>
</evidence>
<organism evidence="2 3">
    <name type="scientific">Primorskyibacter flagellatus</name>
    <dbReference type="NCBI Taxonomy" id="1387277"/>
    <lineage>
        <taxon>Bacteria</taxon>
        <taxon>Pseudomonadati</taxon>
        <taxon>Pseudomonadota</taxon>
        <taxon>Alphaproteobacteria</taxon>
        <taxon>Rhodobacterales</taxon>
        <taxon>Roseobacteraceae</taxon>
        <taxon>Primorskyibacter</taxon>
    </lineage>
</organism>
<protein>
    <recommendedName>
        <fullName evidence="4">NADH dehydrogenase subunit E</fullName>
    </recommendedName>
</protein>